<dbReference type="InterPro" id="IPR050789">
    <property type="entry name" value="Diverse_Enzym_Activities"/>
</dbReference>
<dbReference type="PANTHER" id="PTHR43283">
    <property type="entry name" value="BETA-LACTAMASE-RELATED"/>
    <property type="match status" value="1"/>
</dbReference>
<name>A0ABQ2RU84_9DEIO</name>
<dbReference type="Pfam" id="PF00144">
    <property type="entry name" value="Beta-lactamase"/>
    <property type="match status" value="1"/>
</dbReference>
<evidence type="ECO:0000313" key="2">
    <source>
        <dbReference type="EMBL" id="GGR61990.1"/>
    </source>
</evidence>
<evidence type="ECO:0000259" key="1">
    <source>
        <dbReference type="Pfam" id="PF00144"/>
    </source>
</evidence>
<protein>
    <submittedName>
        <fullName evidence="2">Serine hydrolase</fullName>
    </submittedName>
</protein>
<dbReference type="PANTHER" id="PTHR43283:SF3">
    <property type="entry name" value="BETA-LACTAMASE FAMILY PROTEIN (AFU_ORTHOLOGUE AFUA_5G07500)"/>
    <property type="match status" value="1"/>
</dbReference>
<dbReference type="SUPFAM" id="SSF56601">
    <property type="entry name" value="beta-lactamase/transpeptidase-like"/>
    <property type="match status" value="1"/>
</dbReference>
<dbReference type="Proteomes" id="UP000634308">
    <property type="component" value="Unassembled WGS sequence"/>
</dbReference>
<gene>
    <name evidence="2" type="ORF">GCM10008959_25050</name>
</gene>
<evidence type="ECO:0000313" key="3">
    <source>
        <dbReference type="Proteomes" id="UP000634308"/>
    </source>
</evidence>
<dbReference type="EMBL" id="BMQM01000016">
    <property type="protein sequence ID" value="GGR61990.1"/>
    <property type="molecule type" value="Genomic_DNA"/>
</dbReference>
<dbReference type="Gene3D" id="3.40.710.10">
    <property type="entry name" value="DD-peptidase/beta-lactamase superfamily"/>
    <property type="match status" value="1"/>
</dbReference>
<feature type="domain" description="Beta-lactamase-related" evidence="1">
    <location>
        <begin position="104"/>
        <end position="359"/>
    </location>
</feature>
<dbReference type="InterPro" id="IPR012338">
    <property type="entry name" value="Beta-lactam/transpept-like"/>
</dbReference>
<proteinExistence type="predicted"/>
<dbReference type="GO" id="GO:0016787">
    <property type="term" value="F:hydrolase activity"/>
    <property type="evidence" value="ECO:0007669"/>
    <property type="project" value="UniProtKB-KW"/>
</dbReference>
<accession>A0ABQ2RU84</accession>
<reference evidence="3" key="1">
    <citation type="journal article" date="2019" name="Int. J. Syst. Evol. Microbiol.">
        <title>The Global Catalogue of Microorganisms (GCM) 10K type strain sequencing project: providing services to taxonomists for standard genome sequencing and annotation.</title>
        <authorList>
            <consortium name="The Broad Institute Genomics Platform"/>
            <consortium name="The Broad Institute Genome Sequencing Center for Infectious Disease"/>
            <person name="Wu L."/>
            <person name="Ma J."/>
        </authorList>
    </citation>
    <scope>NUCLEOTIDE SEQUENCE [LARGE SCALE GENOMIC DNA]</scope>
    <source>
        <strain evidence="3">JCM 31404</strain>
    </source>
</reference>
<organism evidence="2 3">
    <name type="scientific">Deinococcus seoulensis</name>
    <dbReference type="NCBI Taxonomy" id="1837379"/>
    <lineage>
        <taxon>Bacteria</taxon>
        <taxon>Thermotogati</taxon>
        <taxon>Deinococcota</taxon>
        <taxon>Deinococci</taxon>
        <taxon>Deinococcales</taxon>
        <taxon>Deinococcaceae</taxon>
        <taxon>Deinococcus</taxon>
    </lineage>
</organism>
<keyword evidence="2" id="KW-0378">Hydrolase</keyword>
<sequence length="373" mass="38981">MNAAPGRPDRYHAGMFGRDPHRAALRGVGDVLGRDLSALRPLLRAALPRGGVIAAARGQARVVTALGAPTPTVTTAPHDWTPDPWQPDPWEPDSWEPVPWGLARWELASVTKPFTGALAAALVAAGKLEWHAPLSALGGPLRGVPRTVTAWRLATHTAGLPAHPARATLTVLTRYHDPYGGMDARAVLGSVRRWAGVPGRFVYSNLGMGALALACAHADGQECSADGYGRALRRHVTGPLNLDVSLTARRAAATHAPHTGFGPLAGAGGLFATPDALLSFAQAHLPGTAAPTGPLGAWQDTVRPQGLPPGVQVSAGWLARGPLRWHDGVARHTRTGLAFDAPSGAVLAVLARGGEPLLGRRAQVTRLLLRALE</sequence>
<keyword evidence="3" id="KW-1185">Reference proteome</keyword>
<comment type="caution">
    <text evidence="2">The sequence shown here is derived from an EMBL/GenBank/DDBJ whole genome shotgun (WGS) entry which is preliminary data.</text>
</comment>
<dbReference type="InterPro" id="IPR001466">
    <property type="entry name" value="Beta-lactam-related"/>
</dbReference>